<dbReference type="RefSeq" id="WP_344419631.1">
    <property type="nucleotide sequence ID" value="NZ_BAAANN010000013.1"/>
</dbReference>
<comment type="caution">
    <text evidence="2">The sequence shown here is derived from an EMBL/GenBank/DDBJ whole genome shotgun (WGS) entry which is preliminary data.</text>
</comment>
<proteinExistence type="predicted"/>
<organism evidence="2 3">
    <name type="scientific">Amycolatopsis minnesotensis</name>
    <dbReference type="NCBI Taxonomy" id="337894"/>
    <lineage>
        <taxon>Bacteria</taxon>
        <taxon>Bacillati</taxon>
        <taxon>Actinomycetota</taxon>
        <taxon>Actinomycetes</taxon>
        <taxon>Pseudonocardiales</taxon>
        <taxon>Pseudonocardiaceae</taxon>
        <taxon>Amycolatopsis</taxon>
    </lineage>
</organism>
<dbReference type="EMBL" id="BAAANN010000013">
    <property type="protein sequence ID" value="GAA1962081.1"/>
    <property type="molecule type" value="Genomic_DNA"/>
</dbReference>
<gene>
    <name evidence="2" type="ORF">GCM10009754_36520</name>
</gene>
<feature type="compositionally biased region" description="Basic and acidic residues" evidence="1">
    <location>
        <begin position="79"/>
        <end position="90"/>
    </location>
</feature>
<sequence length="90" mass="9544">MTTDLAPWRGTCATCGLPVLWATTPAGKAMPVNPEPAPERGNVLLSIRSGQLVAGVLRRGQAAGARDAGLPVHTSHFTDCPHADQHRRPR</sequence>
<evidence type="ECO:0000313" key="2">
    <source>
        <dbReference type="EMBL" id="GAA1962081.1"/>
    </source>
</evidence>
<name>A0ABN2R1P8_9PSEU</name>
<protein>
    <submittedName>
        <fullName evidence="2">Uncharacterized protein</fullName>
    </submittedName>
</protein>
<keyword evidence="3" id="KW-1185">Reference proteome</keyword>
<evidence type="ECO:0000313" key="3">
    <source>
        <dbReference type="Proteomes" id="UP001501116"/>
    </source>
</evidence>
<reference evidence="2 3" key="1">
    <citation type="journal article" date="2019" name="Int. J. Syst. Evol. Microbiol.">
        <title>The Global Catalogue of Microorganisms (GCM) 10K type strain sequencing project: providing services to taxonomists for standard genome sequencing and annotation.</title>
        <authorList>
            <consortium name="The Broad Institute Genomics Platform"/>
            <consortium name="The Broad Institute Genome Sequencing Center for Infectious Disease"/>
            <person name="Wu L."/>
            <person name="Ma J."/>
        </authorList>
    </citation>
    <scope>NUCLEOTIDE SEQUENCE [LARGE SCALE GENOMIC DNA]</scope>
    <source>
        <strain evidence="2 3">JCM 14545</strain>
    </source>
</reference>
<evidence type="ECO:0000256" key="1">
    <source>
        <dbReference type="SAM" id="MobiDB-lite"/>
    </source>
</evidence>
<accession>A0ABN2R1P8</accession>
<dbReference type="Proteomes" id="UP001501116">
    <property type="component" value="Unassembled WGS sequence"/>
</dbReference>
<feature type="region of interest" description="Disordered" evidence="1">
    <location>
        <begin position="63"/>
        <end position="90"/>
    </location>
</feature>